<dbReference type="eggNOG" id="COG2197">
    <property type="taxonomic scope" value="Bacteria"/>
</dbReference>
<accession>B4CVL8</accession>
<name>B4CVL8_9BACT</name>
<dbReference type="InterPro" id="IPR001789">
    <property type="entry name" value="Sig_transdc_resp-reg_receiver"/>
</dbReference>
<evidence type="ECO:0000256" key="2">
    <source>
        <dbReference type="ARBA" id="ARBA00023015"/>
    </source>
</evidence>
<dbReference type="PROSITE" id="PS50110">
    <property type="entry name" value="RESPONSE_REGULATORY"/>
    <property type="match status" value="1"/>
</dbReference>
<evidence type="ECO:0000313" key="8">
    <source>
        <dbReference type="EMBL" id="EDY21460.1"/>
    </source>
</evidence>
<dbReference type="SUPFAM" id="SSF52172">
    <property type="entry name" value="CheY-like"/>
    <property type="match status" value="1"/>
</dbReference>
<dbReference type="AlphaFoldDB" id="B4CVL8"/>
<evidence type="ECO:0000259" key="6">
    <source>
        <dbReference type="PROSITE" id="PS50043"/>
    </source>
</evidence>
<dbReference type="Pfam" id="PF00196">
    <property type="entry name" value="GerE"/>
    <property type="match status" value="1"/>
</dbReference>
<dbReference type="InterPro" id="IPR058245">
    <property type="entry name" value="NreC/VraR/RcsB-like_REC"/>
</dbReference>
<proteinExistence type="predicted"/>
<feature type="modified residue" description="4-aspartylphosphate" evidence="5">
    <location>
        <position position="56"/>
    </location>
</feature>
<dbReference type="PRINTS" id="PR00038">
    <property type="entry name" value="HTHLUXR"/>
</dbReference>
<dbReference type="InParanoid" id="B4CVL8"/>
<dbReference type="Pfam" id="PF00072">
    <property type="entry name" value="Response_reg"/>
    <property type="match status" value="1"/>
</dbReference>
<reference evidence="8 9" key="1">
    <citation type="journal article" date="2011" name="J. Bacteriol.">
        <title>Genome sequence of Chthoniobacter flavus Ellin428, an aerobic heterotrophic soil bacterium.</title>
        <authorList>
            <person name="Kant R."/>
            <person name="van Passel M.W."/>
            <person name="Palva A."/>
            <person name="Lucas S."/>
            <person name="Lapidus A."/>
            <person name="Glavina Del Rio T."/>
            <person name="Dalin E."/>
            <person name="Tice H."/>
            <person name="Bruce D."/>
            <person name="Goodwin L."/>
            <person name="Pitluck S."/>
            <person name="Larimer F.W."/>
            <person name="Land M.L."/>
            <person name="Hauser L."/>
            <person name="Sangwan P."/>
            <person name="de Vos W.M."/>
            <person name="Janssen P.H."/>
            <person name="Smidt H."/>
        </authorList>
    </citation>
    <scope>NUCLEOTIDE SEQUENCE [LARGE SCALE GENOMIC DNA]</scope>
    <source>
        <strain evidence="8 9">Ellin428</strain>
    </source>
</reference>
<dbReference type="InterPro" id="IPR039420">
    <property type="entry name" value="WalR-like"/>
</dbReference>
<sequence>METTKVLIADDHQVMRRGVRAVVELLEGWEVCGEASTGREAVEMVEKLQPQIVVMDVTMPELNGLEATRQIKKIAPATEILMFTGLETEELIRQVFEAGARSYILKTDGREQLEAALTALAAHKPYFTTQVGEILFAKFLHGKPKDEEQTVDGRLTDREREIVQLLAEGASNKEVADSLGISVKTVETHRAAIMKKLKFKSFSDLVRYAIRNHIISA</sequence>
<evidence type="ECO:0000256" key="3">
    <source>
        <dbReference type="ARBA" id="ARBA00023125"/>
    </source>
</evidence>
<dbReference type="STRING" id="497964.CfE428DRAFT_0705"/>
<keyword evidence="1 5" id="KW-0597">Phosphoprotein</keyword>
<keyword evidence="2" id="KW-0805">Transcription regulation</keyword>
<evidence type="ECO:0000256" key="4">
    <source>
        <dbReference type="ARBA" id="ARBA00023163"/>
    </source>
</evidence>
<evidence type="ECO:0000313" key="9">
    <source>
        <dbReference type="Proteomes" id="UP000005824"/>
    </source>
</evidence>
<evidence type="ECO:0000256" key="5">
    <source>
        <dbReference type="PROSITE-ProRule" id="PRU00169"/>
    </source>
</evidence>
<gene>
    <name evidence="8" type="ORF">CfE428DRAFT_0705</name>
</gene>
<dbReference type="InterPro" id="IPR016032">
    <property type="entry name" value="Sig_transdc_resp-reg_C-effctor"/>
</dbReference>
<keyword evidence="3" id="KW-0238">DNA-binding</keyword>
<dbReference type="SUPFAM" id="SSF46894">
    <property type="entry name" value="C-terminal effector domain of the bipartite response regulators"/>
    <property type="match status" value="1"/>
</dbReference>
<dbReference type="InterPro" id="IPR000792">
    <property type="entry name" value="Tscrpt_reg_LuxR_C"/>
</dbReference>
<dbReference type="GO" id="GO:0006355">
    <property type="term" value="P:regulation of DNA-templated transcription"/>
    <property type="evidence" value="ECO:0007669"/>
    <property type="project" value="InterPro"/>
</dbReference>
<dbReference type="SMART" id="SM00448">
    <property type="entry name" value="REC"/>
    <property type="match status" value="1"/>
</dbReference>
<dbReference type="SMART" id="SM00421">
    <property type="entry name" value="HTH_LUXR"/>
    <property type="match status" value="1"/>
</dbReference>
<keyword evidence="9" id="KW-1185">Reference proteome</keyword>
<dbReference type="InterPro" id="IPR011006">
    <property type="entry name" value="CheY-like_superfamily"/>
</dbReference>
<evidence type="ECO:0000256" key="1">
    <source>
        <dbReference type="ARBA" id="ARBA00022553"/>
    </source>
</evidence>
<feature type="domain" description="Response regulatory" evidence="7">
    <location>
        <begin position="5"/>
        <end position="121"/>
    </location>
</feature>
<feature type="domain" description="HTH luxR-type" evidence="6">
    <location>
        <begin position="148"/>
        <end position="213"/>
    </location>
</feature>
<dbReference type="PROSITE" id="PS50043">
    <property type="entry name" value="HTH_LUXR_2"/>
    <property type="match status" value="1"/>
</dbReference>
<dbReference type="PANTHER" id="PTHR43214:SF41">
    <property type="entry name" value="NITRATE_NITRITE RESPONSE REGULATOR PROTEIN NARP"/>
    <property type="match status" value="1"/>
</dbReference>
<dbReference type="GO" id="GO:0000160">
    <property type="term" value="P:phosphorelay signal transduction system"/>
    <property type="evidence" value="ECO:0007669"/>
    <property type="project" value="InterPro"/>
</dbReference>
<dbReference type="PROSITE" id="PS00622">
    <property type="entry name" value="HTH_LUXR_1"/>
    <property type="match status" value="1"/>
</dbReference>
<dbReference type="CDD" id="cd06170">
    <property type="entry name" value="LuxR_C_like"/>
    <property type="match status" value="1"/>
</dbReference>
<dbReference type="GO" id="GO:0003677">
    <property type="term" value="F:DNA binding"/>
    <property type="evidence" value="ECO:0007669"/>
    <property type="project" value="UniProtKB-KW"/>
</dbReference>
<dbReference type="PANTHER" id="PTHR43214">
    <property type="entry name" value="TWO-COMPONENT RESPONSE REGULATOR"/>
    <property type="match status" value="1"/>
</dbReference>
<dbReference type="RefSeq" id="WP_006978032.1">
    <property type="nucleotide sequence ID" value="NZ_ABVL01000002.1"/>
</dbReference>
<keyword evidence="4" id="KW-0804">Transcription</keyword>
<organism evidence="8 9">
    <name type="scientific">Chthoniobacter flavus Ellin428</name>
    <dbReference type="NCBI Taxonomy" id="497964"/>
    <lineage>
        <taxon>Bacteria</taxon>
        <taxon>Pseudomonadati</taxon>
        <taxon>Verrucomicrobiota</taxon>
        <taxon>Spartobacteria</taxon>
        <taxon>Chthoniobacterales</taxon>
        <taxon>Chthoniobacteraceae</taxon>
        <taxon>Chthoniobacter</taxon>
    </lineage>
</organism>
<dbReference type="Proteomes" id="UP000005824">
    <property type="component" value="Unassembled WGS sequence"/>
</dbReference>
<dbReference type="CDD" id="cd17535">
    <property type="entry name" value="REC_NarL-like"/>
    <property type="match status" value="1"/>
</dbReference>
<dbReference type="Gene3D" id="3.40.50.2300">
    <property type="match status" value="1"/>
</dbReference>
<protein>
    <submittedName>
        <fullName evidence="8">Two component transcriptional regulator, LuxR family</fullName>
    </submittedName>
</protein>
<comment type="caution">
    <text evidence="8">The sequence shown here is derived from an EMBL/GenBank/DDBJ whole genome shotgun (WGS) entry which is preliminary data.</text>
</comment>
<dbReference type="EMBL" id="ABVL01000002">
    <property type="protein sequence ID" value="EDY21460.1"/>
    <property type="molecule type" value="Genomic_DNA"/>
</dbReference>
<evidence type="ECO:0000259" key="7">
    <source>
        <dbReference type="PROSITE" id="PS50110"/>
    </source>
</evidence>